<dbReference type="PROSITE" id="PS50995">
    <property type="entry name" value="HTH_MARR_2"/>
    <property type="match status" value="1"/>
</dbReference>
<sequence>MTSSAPQHDADHWLRLDRQVCFPLYAATNLMQRLYRPLLAPLGLTYSQYLVLLLLWERGSATVGELRDCLYLDAGTITPLLKRMERGGLVTRSRDSEDERRVIIALTPHGTALREQARKIPETLAARIGLDATKAAELHESTTSLVERLHVLLKPPGSQPLFQHQSTS</sequence>
<protein>
    <submittedName>
        <fullName evidence="7">MarR family transcriptional regulator</fullName>
    </submittedName>
</protein>
<dbReference type="SMART" id="SM00347">
    <property type="entry name" value="HTH_MARR"/>
    <property type="match status" value="1"/>
</dbReference>
<dbReference type="Gene3D" id="1.10.10.10">
    <property type="entry name" value="Winged helix-like DNA-binding domain superfamily/Winged helix DNA-binding domain"/>
    <property type="match status" value="1"/>
</dbReference>
<evidence type="ECO:0000256" key="4">
    <source>
        <dbReference type="ARBA" id="ARBA00023125"/>
    </source>
</evidence>
<gene>
    <name evidence="7" type="ordered locus">DSC_08570</name>
</gene>
<proteinExistence type="predicted"/>
<evidence type="ECO:0000256" key="5">
    <source>
        <dbReference type="ARBA" id="ARBA00023163"/>
    </source>
</evidence>
<dbReference type="GO" id="GO:0006950">
    <property type="term" value="P:response to stress"/>
    <property type="evidence" value="ECO:0007669"/>
    <property type="project" value="TreeGrafter"/>
</dbReference>
<evidence type="ECO:0000313" key="7">
    <source>
        <dbReference type="EMBL" id="AER56364.1"/>
    </source>
</evidence>
<dbReference type="Pfam" id="PF22381">
    <property type="entry name" value="Staph_reg_Sar_Rot"/>
    <property type="match status" value="1"/>
</dbReference>
<dbReference type="AlphaFoldDB" id="G7UV84"/>
<dbReference type="InterPro" id="IPR036390">
    <property type="entry name" value="WH_DNA-bd_sf"/>
</dbReference>
<dbReference type="HOGENOM" id="CLU_083287_3_0_6"/>
<keyword evidence="3" id="KW-0805">Transcription regulation</keyword>
<dbReference type="KEGG" id="psd:DSC_08570"/>
<dbReference type="InterPro" id="IPR000835">
    <property type="entry name" value="HTH_MarR-typ"/>
</dbReference>
<comment type="subcellular location">
    <subcellularLocation>
        <location evidence="1">Cytoplasm</location>
    </subcellularLocation>
</comment>
<dbReference type="OrthoDB" id="9806864at2"/>
<dbReference type="SUPFAM" id="SSF46785">
    <property type="entry name" value="Winged helix' DNA-binding domain"/>
    <property type="match status" value="1"/>
</dbReference>
<dbReference type="FunFam" id="1.10.10.10:FF:000163">
    <property type="entry name" value="MarR family transcriptional regulator"/>
    <property type="match status" value="1"/>
</dbReference>
<evidence type="ECO:0000256" key="3">
    <source>
        <dbReference type="ARBA" id="ARBA00023015"/>
    </source>
</evidence>
<dbReference type="GO" id="GO:0005737">
    <property type="term" value="C:cytoplasm"/>
    <property type="evidence" value="ECO:0007669"/>
    <property type="project" value="UniProtKB-SubCell"/>
</dbReference>
<evidence type="ECO:0000256" key="1">
    <source>
        <dbReference type="ARBA" id="ARBA00004496"/>
    </source>
</evidence>
<dbReference type="InterPro" id="IPR055166">
    <property type="entry name" value="Transc_reg_Sar_Rot_HTH"/>
</dbReference>
<keyword evidence="2" id="KW-0963">Cytoplasm</keyword>
<evidence type="ECO:0000256" key="2">
    <source>
        <dbReference type="ARBA" id="ARBA00022490"/>
    </source>
</evidence>
<dbReference type="PANTHER" id="PTHR33164:SF5">
    <property type="entry name" value="ORGANIC HYDROPEROXIDE RESISTANCE TRANSCRIPTIONAL REGULATOR"/>
    <property type="match status" value="1"/>
</dbReference>
<name>G7UV84_PSEUP</name>
<evidence type="ECO:0000259" key="6">
    <source>
        <dbReference type="PROSITE" id="PS50995"/>
    </source>
</evidence>
<dbReference type="GO" id="GO:0003700">
    <property type="term" value="F:DNA-binding transcription factor activity"/>
    <property type="evidence" value="ECO:0007669"/>
    <property type="project" value="InterPro"/>
</dbReference>
<accession>G7UV84</accession>
<keyword evidence="5" id="KW-0804">Transcription</keyword>
<dbReference type="GO" id="GO:0003677">
    <property type="term" value="F:DNA binding"/>
    <property type="evidence" value="ECO:0007669"/>
    <property type="project" value="UniProtKB-KW"/>
</dbReference>
<dbReference type="InterPro" id="IPR036388">
    <property type="entry name" value="WH-like_DNA-bd_sf"/>
</dbReference>
<reference evidence="7 8" key="1">
    <citation type="journal article" date="2012" name="J. Bacteriol.">
        <title>Complete Genome Sequence of the BTEX-Degrading Bacterium Pseudoxanthomonas spadix BD-a59.</title>
        <authorList>
            <person name="Lee S.H."/>
            <person name="Jin H.M."/>
            <person name="Lee H.J."/>
            <person name="Kim J.M."/>
            <person name="Jeon C.O."/>
        </authorList>
    </citation>
    <scope>NUCLEOTIDE SEQUENCE [LARGE SCALE GENOMIC DNA]</scope>
    <source>
        <strain evidence="7 8">BD-a59</strain>
    </source>
</reference>
<evidence type="ECO:0000313" key="8">
    <source>
        <dbReference type="Proteomes" id="UP000005870"/>
    </source>
</evidence>
<dbReference type="eggNOG" id="COG1846">
    <property type="taxonomic scope" value="Bacteria"/>
</dbReference>
<dbReference type="PANTHER" id="PTHR33164">
    <property type="entry name" value="TRANSCRIPTIONAL REGULATOR, MARR FAMILY"/>
    <property type="match status" value="1"/>
</dbReference>
<dbReference type="InterPro" id="IPR039422">
    <property type="entry name" value="MarR/SlyA-like"/>
</dbReference>
<dbReference type="STRING" id="1045855.DSC_08570"/>
<organism evidence="7 8">
    <name type="scientific">Pseudoxanthomonas spadix (strain BD-a59)</name>
    <dbReference type="NCBI Taxonomy" id="1045855"/>
    <lineage>
        <taxon>Bacteria</taxon>
        <taxon>Pseudomonadati</taxon>
        <taxon>Pseudomonadota</taxon>
        <taxon>Gammaproteobacteria</taxon>
        <taxon>Lysobacterales</taxon>
        <taxon>Lysobacteraceae</taxon>
        <taxon>Pseudoxanthomonas</taxon>
    </lineage>
</organism>
<dbReference type="Proteomes" id="UP000005870">
    <property type="component" value="Chromosome"/>
</dbReference>
<keyword evidence="4" id="KW-0238">DNA-binding</keyword>
<dbReference type="EMBL" id="CP003093">
    <property type="protein sequence ID" value="AER56364.1"/>
    <property type="molecule type" value="Genomic_DNA"/>
</dbReference>
<keyword evidence="8" id="KW-1185">Reference proteome</keyword>
<feature type="domain" description="HTH marR-type" evidence="6">
    <location>
        <begin position="17"/>
        <end position="151"/>
    </location>
</feature>